<dbReference type="AlphaFoldDB" id="A0A653SNJ5"/>
<name>A0A653SNJ5_BACAB</name>
<gene>
    <name evidence="1" type="ORF">BACI348_41338</name>
</gene>
<evidence type="ECO:0000313" key="2">
    <source>
        <dbReference type="Proteomes" id="UP000433089"/>
    </source>
</evidence>
<sequence length="55" mass="6648">MLPFLCYIIEMNTYYMSLRENTSDSLVSLHFRIVPIGLYIKTKHKWQAVLLFVFY</sequence>
<organism evidence="1 2">
    <name type="scientific">Bacillus altitudinis</name>
    <dbReference type="NCBI Taxonomy" id="293387"/>
    <lineage>
        <taxon>Bacteria</taxon>
        <taxon>Bacillati</taxon>
        <taxon>Bacillota</taxon>
        <taxon>Bacilli</taxon>
        <taxon>Bacillales</taxon>
        <taxon>Bacillaceae</taxon>
        <taxon>Bacillus</taxon>
    </lineage>
</organism>
<protein>
    <submittedName>
        <fullName evidence="1">Uncharacterized protein</fullName>
    </submittedName>
</protein>
<proteinExistence type="predicted"/>
<reference evidence="1 2" key="1">
    <citation type="submission" date="2019-10" db="EMBL/GenBank/DDBJ databases">
        <authorList>
            <person name="Karimi E."/>
        </authorList>
    </citation>
    <scope>NUCLEOTIDE SEQUENCE [LARGE SCALE GENOMIC DNA]</scope>
    <source>
        <strain evidence="1">Bacillus sp. 348</strain>
    </source>
</reference>
<dbReference type="Proteomes" id="UP000433089">
    <property type="component" value="Unassembled WGS sequence"/>
</dbReference>
<accession>A0A653SNJ5</accession>
<evidence type="ECO:0000313" key="1">
    <source>
        <dbReference type="EMBL" id="VXB69946.1"/>
    </source>
</evidence>
<dbReference type="EMBL" id="CABWLH010000009">
    <property type="protein sequence ID" value="VXB69946.1"/>
    <property type="molecule type" value="Genomic_DNA"/>
</dbReference>